<accession>A0A8H7CI36</accession>
<evidence type="ECO:0000313" key="5">
    <source>
        <dbReference type="EMBL" id="KAF7336777.1"/>
    </source>
</evidence>
<reference evidence="5" key="1">
    <citation type="submission" date="2020-05" db="EMBL/GenBank/DDBJ databases">
        <title>Mycena genomes resolve the evolution of fungal bioluminescence.</title>
        <authorList>
            <person name="Tsai I.J."/>
        </authorList>
    </citation>
    <scope>NUCLEOTIDE SEQUENCE</scope>
    <source>
        <strain evidence="5">CCC161011</strain>
    </source>
</reference>
<keyword evidence="6" id="KW-1185">Reference proteome</keyword>
<dbReference type="InterPro" id="IPR038469">
    <property type="entry name" value="tRNAHis_GuaTrfase_Thg1_sf"/>
</dbReference>
<evidence type="ECO:0000256" key="3">
    <source>
        <dbReference type="SAM" id="MobiDB-lite"/>
    </source>
</evidence>
<protein>
    <recommendedName>
        <fullName evidence="1">tRNA(His) guanylyltransferase</fullName>
    </recommendedName>
    <alternativeName>
        <fullName evidence="2">tRNA-histidine guanylyltransferase</fullName>
    </alternativeName>
</protein>
<dbReference type="GO" id="GO:0008193">
    <property type="term" value="F:tRNA guanylyltransferase activity"/>
    <property type="evidence" value="ECO:0007669"/>
    <property type="project" value="InterPro"/>
</dbReference>
<evidence type="ECO:0000256" key="2">
    <source>
        <dbReference type="ARBA" id="ARBA00032480"/>
    </source>
</evidence>
<dbReference type="GO" id="GO:0006400">
    <property type="term" value="P:tRNA modification"/>
    <property type="evidence" value="ECO:0007669"/>
    <property type="project" value="InterPro"/>
</dbReference>
<evidence type="ECO:0000259" key="4">
    <source>
        <dbReference type="Pfam" id="PF04446"/>
    </source>
</evidence>
<feature type="compositionally biased region" description="Basic and acidic residues" evidence="3">
    <location>
        <begin position="17"/>
        <end position="36"/>
    </location>
</feature>
<dbReference type="OrthoDB" id="5959761at2759"/>
<sequence>MTLTIMTAPAEDIPEALDTRPEEARPEEAEEGGREALGERMKRYEAATDQQLTNDKPLIIRIDGHGFSRFTRGFDKPFDPRLHDAMAQTAADLLQYFPAASLAYTQSDEITLVFPATESARPFNGRVGKLASLAAGYASTRFNHHLAQAANLPANKLGIAHFDGRVFSVPDAAEALNNLIWRAKIDCRRNSIFGFGRSHYSSKQLHGLNGEAIVAKVLAEKGVDFWTSTPTWARYGTTIKREQYEWEGVDGLTGAEVKSTRTRTRSEDIPWWEFNDRNLALVTKKFWDGDGAPRDKE</sequence>
<dbReference type="PANTHER" id="PTHR12729">
    <property type="entry name" value="TRNA(HIS) GUANYLYLTRANSFERASE-RELATED"/>
    <property type="match status" value="1"/>
</dbReference>
<evidence type="ECO:0000256" key="1">
    <source>
        <dbReference type="ARBA" id="ARBA00015443"/>
    </source>
</evidence>
<gene>
    <name evidence="5" type="ORF">MVEN_02112900</name>
</gene>
<evidence type="ECO:0000313" key="6">
    <source>
        <dbReference type="Proteomes" id="UP000620124"/>
    </source>
</evidence>
<dbReference type="Gene3D" id="3.30.70.3000">
    <property type="match status" value="1"/>
</dbReference>
<comment type="caution">
    <text evidence="5">The sequence shown here is derived from an EMBL/GenBank/DDBJ whole genome shotgun (WGS) entry which is preliminary data.</text>
</comment>
<dbReference type="Proteomes" id="UP000620124">
    <property type="component" value="Unassembled WGS sequence"/>
</dbReference>
<dbReference type="GO" id="GO:0000287">
    <property type="term" value="F:magnesium ion binding"/>
    <property type="evidence" value="ECO:0007669"/>
    <property type="project" value="InterPro"/>
</dbReference>
<name>A0A8H7CI36_9AGAR</name>
<dbReference type="AlphaFoldDB" id="A0A8H7CI36"/>
<dbReference type="Pfam" id="PF04446">
    <property type="entry name" value="Thg1"/>
    <property type="match status" value="1"/>
</dbReference>
<dbReference type="InterPro" id="IPR007537">
    <property type="entry name" value="tRNAHis_GuaTrfase_Thg1"/>
</dbReference>
<dbReference type="EMBL" id="JACAZI010000022">
    <property type="protein sequence ID" value="KAF7336777.1"/>
    <property type="molecule type" value="Genomic_DNA"/>
</dbReference>
<dbReference type="PANTHER" id="PTHR12729:SF1">
    <property type="entry name" value="TRNAHIS GUANYLYLTRANSFERASE CATALYTIC DOMAIN-CONTAINING PROTEIN"/>
    <property type="match status" value="1"/>
</dbReference>
<organism evidence="5 6">
    <name type="scientific">Mycena venus</name>
    <dbReference type="NCBI Taxonomy" id="2733690"/>
    <lineage>
        <taxon>Eukaryota</taxon>
        <taxon>Fungi</taxon>
        <taxon>Dikarya</taxon>
        <taxon>Basidiomycota</taxon>
        <taxon>Agaricomycotina</taxon>
        <taxon>Agaricomycetes</taxon>
        <taxon>Agaricomycetidae</taxon>
        <taxon>Agaricales</taxon>
        <taxon>Marasmiineae</taxon>
        <taxon>Mycenaceae</taxon>
        <taxon>Mycena</taxon>
    </lineage>
</organism>
<proteinExistence type="predicted"/>
<feature type="domain" description="tRNAHis guanylyltransferase catalytic" evidence="4">
    <location>
        <begin position="39"/>
        <end position="170"/>
    </location>
</feature>
<dbReference type="InterPro" id="IPR024956">
    <property type="entry name" value="tRNAHis_GuaTrfase_cat"/>
</dbReference>
<feature type="region of interest" description="Disordered" evidence="3">
    <location>
        <begin position="1"/>
        <end position="36"/>
    </location>
</feature>